<dbReference type="EMBL" id="UYSU01040189">
    <property type="protein sequence ID" value="VDM02067.1"/>
    <property type="molecule type" value="Genomic_DNA"/>
</dbReference>
<dbReference type="OrthoDB" id="343907at2759"/>
<dbReference type="Gene3D" id="3.30.450.30">
    <property type="entry name" value="Dynein light chain 2a, cytoplasmic"/>
    <property type="match status" value="1"/>
</dbReference>
<keyword evidence="2" id="KW-1185">Reference proteome</keyword>
<reference evidence="3" key="1">
    <citation type="submission" date="2016-06" db="UniProtKB">
        <authorList>
            <consortium name="WormBaseParasite"/>
        </authorList>
    </citation>
    <scope>IDENTIFICATION</scope>
</reference>
<dbReference type="Proteomes" id="UP000275846">
    <property type="component" value="Unassembled WGS sequence"/>
</dbReference>
<dbReference type="SMART" id="SM01278">
    <property type="entry name" value="MAPKK1_Int"/>
    <property type="match status" value="1"/>
</dbReference>
<proteinExistence type="predicted"/>
<name>A0A183TGT3_SCHSO</name>
<evidence type="ECO:0000313" key="3">
    <source>
        <dbReference type="WBParaSite" id="SSLN_0001628101-mRNA-1"/>
    </source>
</evidence>
<protein>
    <submittedName>
        <fullName evidence="3">Mediator complex subunit 20</fullName>
    </submittedName>
</protein>
<dbReference type="WBParaSite" id="SSLN_0001628101-mRNA-1">
    <property type="protein sequence ID" value="SSLN_0001628101-mRNA-1"/>
    <property type="gene ID" value="SSLN_0001628101"/>
</dbReference>
<sequence length="113" mass="12403">SIDEVPEQAFLNYVVASFIGSIQQANKIGLGDLSYMVTRYQDMTICQFNYVGNQATPPVYLTVVGTSVCDLGLITSLEPALRPMLIRLASKASSRFQAEAAMLRNSSGPYYRV</sequence>
<organism evidence="3">
    <name type="scientific">Schistocephalus solidus</name>
    <name type="common">Tapeworm</name>
    <dbReference type="NCBI Taxonomy" id="70667"/>
    <lineage>
        <taxon>Eukaryota</taxon>
        <taxon>Metazoa</taxon>
        <taxon>Spiralia</taxon>
        <taxon>Lophotrochozoa</taxon>
        <taxon>Platyhelminthes</taxon>
        <taxon>Cestoda</taxon>
        <taxon>Eucestoda</taxon>
        <taxon>Diphyllobothriidea</taxon>
        <taxon>Diphyllobothriidae</taxon>
        <taxon>Schistocephalus</taxon>
    </lineage>
</organism>
<reference evidence="1 2" key="2">
    <citation type="submission" date="2018-11" db="EMBL/GenBank/DDBJ databases">
        <authorList>
            <consortium name="Pathogen Informatics"/>
        </authorList>
    </citation>
    <scope>NUCLEOTIDE SEQUENCE [LARGE SCALE GENOMIC DNA]</scope>
    <source>
        <strain evidence="1 2">NST_G2</strain>
    </source>
</reference>
<dbReference type="AlphaFoldDB" id="A0A183TGT3"/>
<accession>A0A183TGT3</accession>
<evidence type="ECO:0000313" key="1">
    <source>
        <dbReference type="EMBL" id="VDM02067.1"/>
    </source>
</evidence>
<dbReference type="GO" id="GO:0032006">
    <property type="term" value="P:regulation of TOR signaling"/>
    <property type="evidence" value="ECO:0007669"/>
    <property type="project" value="InterPro"/>
</dbReference>
<dbReference type="Pfam" id="PF08923">
    <property type="entry name" value="MAPKK1_Int"/>
    <property type="match status" value="1"/>
</dbReference>
<dbReference type="SUPFAM" id="SSF103196">
    <property type="entry name" value="Roadblock/LC7 domain"/>
    <property type="match status" value="1"/>
</dbReference>
<dbReference type="STRING" id="70667.A0A183TGT3"/>
<dbReference type="InterPro" id="IPR015019">
    <property type="entry name" value="LAMTOR3"/>
</dbReference>
<gene>
    <name evidence="1" type="ORF">SSLN_LOCUS15681</name>
</gene>
<evidence type="ECO:0000313" key="2">
    <source>
        <dbReference type="Proteomes" id="UP000275846"/>
    </source>
</evidence>